<feature type="domain" description="Xylanolytic transcriptional activator regulatory" evidence="7">
    <location>
        <begin position="249"/>
        <end position="321"/>
    </location>
</feature>
<evidence type="ECO:0000256" key="3">
    <source>
        <dbReference type="ARBA" id="ARBA00023015"/>
    </source>
</evidence>
<reference evidence="8 9" key="1">
    <citation type="journal article" date="2024" name="IMA Fungus">
        <title>IMA Genome - F19 : A genome assembly and annotation guide to empower mycologists, including annotated draft genome sequences of Ceratocystis pirilliformis, Diaporthe australafricana, Fusarium ophioides, Paecilomyces lecythidis, and Sporothrix stenoceras.</title>
        <authorList>
            <person name="Aylward J."/>
            <person name="Wilson A.M."/>
            <person name="Visagie C.M."/>
            <person name="Spraker J."/>
            <person name="Barnes I."/>
            <person name="Buitendag C."/>
            <person name="Ceriani C."/>
            <person name="Del Mar Angel L."/>
            <person name="du Plessis D."/>
            <person name="Fuchs T."/>
            <person name="Gasser K."/>
            <person name="Kramer D."/>
            <person name="Li W."/>
            <person name="Munsamy K."/>
            <person name="Piso A."/>
            <person name="Price J.L."/>
            <person name="Sonnekus B."/>
            <person name="Thomas C."/>
            <person name="van der Nest A."/>
            <person name="van Dijk A."/>
            <person name="van Heerden A."/>
            <person name="van Vuuren N."/>
            <person name="Yilmaz N."/>
            <person name="Duong T.A."/>
            <person name="van der Merwe N.A."/>
            <person name="Wingfield M.J."/>
            <person name="Wingfield B.D."/>
        </authorList>
    </citation>
    <scope>NUCLEOTIDE SEQUENCE [LARGE SCALE GENOMIC DNA]</scope>
    <source>
        <strain evidence="8 9">CMW 5346</strain>
    </source>
</reference>
<keyword evidence="4" id="KW-0804">Transcription</keyword>
<sequence length="667" mass="73782">MNTDSVVVPDAAWPQPQPQPQPASQQPYQIRRIRQACATCRSRMCVYESYSYSNDSYKSTLPTADVLQQSTAFHQRLSTLETALDSILQQDRRPPELPSQAVQGSLMTQDSPGTLRLDCLPPADVLLSLMETYFTRVHNRPYAFFHERTFMENLRAQLGLQQIQPLKYEPGPPIFSCVLLAVCAFAVRFSPHPAFAGRTLIASDAYSRAAWRDVMENHLESDAYQSLQAIQCVGVLTIVDYTAGQVSAGWLRLGLAIRMAQEAGMMQEPPATLPPIEREARRRTCWSIYIVDRLISCAKSRPSAIWETDCLIRLPSDPLDFGAEDETGSEENGDGSESGNEKNGLAQTVVGGTMAESLDQLLNWHTGSSAPQSLGVFGLTILMVSVIGRCARYMYGRMSDHLPPWDPKSEAVAIRASLARMEQLLRARTGPSPTAPPRDAAVQTSRIIYTHCMFHLCHCLLNHPFLLRKRLQATAARIPTTFIVQSFSAAEKHACKLTDLLDSASAPSVASTVSPSDSFAMPSMVGTPDQLVESSIFAYGAMIAAGIHTLSHGHNRRQLANELTPPQPGRKNSSTGPVFGQYDTNDYFLRSRRFIQCLEPLYPMVVNIEAKLDYLVLSADFLPDLFDTTSLMDELDAETEEYLWSITDYGALARLETLTVTTGGLLQ</sequence>
<proteinExistence type="predicted"/>
<evidence type="ECO:0000256" key="1">
    <source>
        <dbReference type="ARBA" id="ARBA00004123"/>
    </source>
</evidence>
<evidence type="ECO:0000259" key="7">
    <source>
        <dbReference type="SMART" id="SM00906"/>
    </source>
</evidence>
<comment type="caution">
    <text evidence="8">The sequence shown here is derived from an EMBL/GenBank/DDBJ whole genome shotgun (WGS) entry which is preliminary data.</text>
</comment>
<evidence type="ECO:0000256" key="2">
    <source>
        <dbReference type="ARBA" id="ARBA00022723"/>
    </source>
</evidence>
<dbReference type="SMART" id="SM00906">
    <property type="entry name" value="Fungal_trans"/>
    <property type="match status" value="1"/>
</dbReference>
<accession>A0ABR3YJB5</accession>
<feature type="region of interest" description="Disordered" evidence="6">
    <location>
        <begin position="321"/>
        <end position="344"/>
    </location>
</feature>
<evidence type="ECO:0000256" key="5">
    <source>
        <dbReference type="ARBA" id="ARBA00023242"/>
    </source>
</evidence>
<dbReference type="PANTHER" id="PTHR47338:SF4">
    <property type="entry name" value="ZN(II)2CYS6 TRANSCRIPTION FACTOR (EUROFUNG)"/>
    <property type="match status" value="1"/>
</dbReference>
<feature type="compositionally biased region" description="Acidic residues" evidence="6">
    <location>
        <begin position="322"/>
        <end position="334"/>
    </location>
</feature>
<keyword evidence="3" id="KW-0805">Transcription regulation</keyword>
<organism evidence="8 9">
    <name type="scientific">Sporothrix stenoceras</name>
    <dbReference type="NCBI Taxonomy" id="5173"/>
    <lineage>
        <taxon>Eukaryota</taxon>
        <taxon>Fungi</taxon>
        <taxon>Dikarya</taxon>
        <taxon>Ascomycota</taxon>
        <taxon>Pezizomycotina</taxon>
        <taxon>Sordariomycetes</taxon>
        <taxon>Sordariomycetidae</taxon>
        <taxon>Ophiostomatales</taxon>
        <taxon>Ophiostomataceae</taxon>
        <taxon>Sporothrix</taxon>
    </lineage>
</organism>
<keyword evidence="9" id="KW-1185">Reference proteome</keyword>
<dbReference type="CDD" id="cd12148">
    <property type="entry name" value="fungal_TF_MHR"/>
    <property type="match status" value="1"/>
</dbReference>
<evidence type="ECO:0000256" key="4">
    <source>
        <dbReference type="ARBA" id="ARBA00023163"/>
    </source>
</evidence>
<evidence type="ECO:0000256" key="6">
    <source>
        <dbReference type="SAM" id="MobiDB-lite"/>
    </source>
</evidence>
<keyword evidence="2" id="KW-0479">Metal-binding</keyword>
<evidence type="ECO:0000313" key="9">
    <source>
        <dbReference type="Proteomes" id="UP001583186"/>
    </source>
</evidence>
<dbReference type="EMBL" id="JAWCUI010000103">
    <property type="protein sequence ID" value="KAL1887967.1"/>
    <property type="molecule type" value="Genomic_DNA"/>
</dbReference>
<name>A0ABR3YJB5_9PEZI</name>
<feature type="region of interest" description="Disordered" evidence="6">
    <location>
        <begin position="1"/>
        <end position="26"/>
    </location>
</feature>
<dbReference type="Proteomes" id="UP001583186">
    <property type="component" value="Unassembled WGS sequence"/>
</dbReference>
<comment type="subcellular location">
    <subcellularLocation>
        <location evidence="1">Nucleus</location>
    </subcellularLocation>
</comment>
<gene>
    <name evidence="8" type="ORF">Sste5346_009849</name>
</gene>
<dbReference type="Pfam" id="PF04082">
    <property type="entry name" value="Fungal_trans"/>
    <property type="match status" value="1"/>
</dbReference>
<dbReference type="InterPro" id="IPR007219">
    <property type="entry name" value="XnlR_reg_dom"/>
</dbReference>
<keyword evidence="5" id="KW-0539">Nucleus</keyword>
<dbReference type="InterPro" id="IPR050815">
    <property type="entry name" value="TF_fung"/>
</dbReference>
<feature type="compositionally biased region" description="Low complexity" evidence="6">
    <location>
        <begin position="335"/>
        <end position="344"/>
    </location>
</feature>
<evidence type="ECO:0000313" key="8">
    <source>
        <dbReference type="EMBL" id="KAL1887967.1"/>
    </source>
</evidence>
<dbReference type="PANTHER" id="PTHR47338">
    <property type="entry name" value="ZN(II)2CYS6 TRANSCRIPTION FACTOR (EUROFUNG)-RELATED"/>
    <property type="match status" value="1"/>
</dbReference>
<protein>
    <recommendedName>
        <fullName evidence="7">Xylanolytic transcriptional activator regulatory domain-containing protein</fullName>
    </recommendedName>
</protein>